<keyword evidence="1" id="KW-0560">Oxidoreductase</keyword>
<name>A0A4U7B4N3_9PEZI</name>
<dbReference type="GO" id="GO:0042602">
    <property type="term" value="F:riboflavin reductase (NADPH) activity"/>
    <property type="evidence" value="ECO:0007669"/>
    <property type="project" value="TreeGrafter"/>
</dbReference>
<dbReference type="Pfam" id="PF01613">
    <property type="entry name" value="Flavin_Reduct"/>
    <property type="match status" value="1"/>
</dbReference>
<dbReference type="InterPro" id="IPR050268">
    <property type="entry name" value="NADH-dep_flavin_reductase"/>
</dbReference>
<accession>A0A4U7B4N3</accession>
<comment type="caution">
    <text evidence="4">The sequence shown here is derived from an EMBL/GenBank/DDBJ whole genome shotgun (WGS) entry which is preliminary data.</text>
</comment>
<dbReference type="Proteomes" id="UP000308133">
    <property type="component" value="Unassembled WGS sequence"/>
</dbReference>
<feature type="compositionally biased region" description="Polar residues" evidence="2">
    <location>
        <begin position="216"/>
        <end position="234"/>
    </location>
</feature>
<evidence type="ECO:0000256" key="2">
    <source>
        <dbReference type="SAM" id="MobiDB-lite"/>
    </source>
</evidence>
<dbReference type="EMBL" id="PTQR01000039">
    <property type="protein sequence ID" value="TKX24675.1"/>
    <property type="molecule type" value="Genomic_DNA"/>
</dbReference>
<dbReference type="SUPFAM" id="SSF50475">
    <property type="entry name" value="FMN-binding split barrel"/>
    <property type="match status" value="1"/>
</dbReference>
<dbReference type="AlphaFoldDB" id="A0A4U7B4N3"/>
<evidence type="ECO:0000313" key="4">
    <source>
        <dbReference type="EMBL" id="TKX24675.1"/>
    </source>
</evidence>
<feature type="region of interest" description="Disordered" evidence="2">
    <location>
        <begin position="772"/>
        <end position="791"/>
    </location>
</feature>
<feature type="compositionally biased region" description="Polar residues" evidence="2">
    <location>
        <begin position="630"/>
        <end position="641"/>
    </location>
</feature>
<proteinExistence type="predicted"/>
<evidence type="ECO:0000256" key="1">
    <source>
        <dbReference type="ARBA" id="ARBA00023002"/>
    </source>
</evidence>
<sequence>MVLLSERLLRIILLGTRSNPTVRKSLRNQMVRLKPPCRSRNISASFFRAFYDLYKLNSCQHGAHVATLRPRARIFTATIGQRERGYATESFRSSNDTTSTQKGGDEPVTARVELDEQQLKQLEEQRGLEELQRLTLCDTEVGETIQGRTSVYLSGSAGDVSMGMEFLSRKLDADSFQEKISQDGGTVGLDALSDFDAALDEQSPRKPRKSQRAEQDNQASTTGEKHAQSTFNQNKDQKLDVLEVGTTLRVPKQIAHLFPREGCLPKGFRSSSTTAAVIRSARAATQGDEWIRIEGRPTSVQSMVRRLTMLSEKQKPSLFQQKEEALGRNEQPAQSPLLEPFKLLMRSVVNPVAIVTTRKTVEMADVKEDFGGCRGSTISSFMSVTTKPAPVISFNLLTESRTAKKMEEGGYCDVHILADDAHGLDVARKFAAAKGLSAGEPFRKVRSSKAHNVEVTSEGVVVITGPGVLARLRCRLLPDKVVRIGDHKVMFCEVIDILKGPTQVNPQWTTLAEPLERTCLAYANHNYGAMSITDELTLETGDGDVKRGHKQDKKKSHLIGSQSAVGKEAEVGESDLEDYTEASSNLESGLLAQDSIHGEQAQPSSPTKDKSMTEEESAKASLQDIIRQATLFQSKQKNSGSAKAEKPIRSKEVDRAHARIKAQTDSMLDDILNEEEKVYLKEQQSSNPRPGTPSQPAQNRQFSTSAFPTSQRRAYATKSQPALDSEEDPAFLKQTAREFLGYDTIPGGRWVNDRWIRELQDYGPERVQIAIRGGQPDAPDDASAGGKRNREGLRIRKLIEHLHRAQKQGHIKDSVMEELVLGKGHGEGSGRR</sequence>
<feature type="region of interest" description="Disordered" evidence="2">
    <location>
        <begin position="543"/>
        <end position="582"/>
    </location>
</feature>
<dbReference type="InterPro" id="IPR002563">
    <property type="entry name" value="Flavin_Rdtase-like_dom"/>
</dbReference>
<dbReference type="PANTHER" id="PTHR30466">
    <property type="entry name" value="FLAVIN REDUCTASE"/>
    <property type="match status" value="1"/>
</dbReference>
<feature type="compositionally biased region" description="Polar residues" evidence="2">
    <location>
        <begin position="90"/>
        <end position="102"/>
    </location>
</feature>
<feature type="domain" description="Flavin reductase like" evidence="3">
    <location>
        <begin position="345"/>
        <end position="510"/>
    </location>
</feature>
<dbReference type="GO" id="GO:0010181">
    <property type="term" value="F:FMN binding"/>
    <property type="evidence" value="ECO:0007669"/>
    <property type="project" value="InterPro"/>
</dbReference>
<dbReference type="SMART" id="SM00903">
    <property type="entry name" value="Flavin_Reduct"/>
    <property type="match status" value="1"/>
</dbReference>
<dbReference type="Gene3D" id="2.30.110.10">
    <property type="entry name" value="Electron Transport, Fmn-binding Protein, Chain A"/>
    <property type="match status" value="1"/>
</dbReference>
<feature type="compositionally biased region" description="Basic and acidic residues" evidence="2">
    <location>
        <begin position="643"/>
        <end position="657"/>
    </location>
</feature>
<reference evidence="4 5" key="1">
    <citation type="submission" date="2018-02" db="EMBL/GenBank/DDBJ databases">
        <title>Draft genome sequences of Elsinoe sp., causing black scab on jojoba.</title>
        <authorList>
            <person name="Stodart B."/>
            <person name="Jeffress S."/>
            <person name="Ash G."/>
            <person name="Arun Chinnappa K."/>
        </authorList>
    </citation>
    <scope>NUCLEOTIDE SEQUENCE [LARGE SCALE GENOMIC DNA]</scope>
    <source>
        <strain evidence="4 5">Hillstone_2</strain>
    </source>
</reference>
<feature type="compositionally biased region" description="Polar residues" evidence="2">
    <location>
        <begin position="682"/>
        <end position="722"/>
    </location>
</feature>
<feature type="compositionally biased region" description="Basic residues" evidence="2">
    <location>
        <begin position="547"/>
        <end position="557"/>
    </location>
</feature>
<feature type="compositionally biased region" description="Basic and acidic residues" evidence="2">
    <location>
        <begin position="607"/>
        <end position="618"/>
    </location>
</feature>
<evidence type="ECO:0000313" key="5">
    <source>
        <dbReference type="Proteomes" id="UP000308133"/>
    </source>
</evidence>
<evidence type="ECO:0000259" key="3">
    <source>
        <dbReference type="SMART" id="SM00903"/>
    </source>
</evidence>
<gene>
    <name evidence="4" type="ORF">C1H76_3284</name>
</gene>
<protein>
    <submittedName>
        <fullName evidence="4">Flavin reductase like domain-containing protein 1</fullName>
    </submittedName>
</protein>
<organism evidence="4 5">
    <name type="scientific">Elsinoe australis</name>
    <dbReference type="NCBI Taxonomy" id="40998"/>
    <lineage>
        <taxon>Eukaryota</taxon>
        <taxon>Fungi</taxon>
        <taxon>Dikarya</taxon>
        <taxon>Ascomycota</taxon>
        <taxon>Pezizomycotina</taxon>
        <taxon>Dothideomycetes</taxon>
        <taxon>Dothideomycetidae</taxon>
        <taxon>Myriangiales</taxon>
        <taxon>Elsinoaceae</taxon>
        <taxon>Elsinoe</taxon>
    </lineage>
</organism>
<feature type="region of interest" description="Disordered" evidence="2">
    <location>
        <begin position="86"/>
        <end position="107"/>
    </location>
</feature>
<feature type="compositionally biased region" description="Acidic residues" evidence="2">
    <location>
        <begin position="571"/>
        <end position="580"/>
    </location>
</feature>
<feature type="region of interest" description="Disordered" evidence="2">
    <location>
        <begin position="200"/>
        <end position="236"/>
    </location>
</feature>
<dbReference type="PANTHER" id="PTHR30466:SF1">
    <property type="entry name" value="FMN REDUCTASE (NADH) RUTF"/>
    <property type="match status" value="1"/>
</dbReference>
<dbReference type="InterPro" id="IPR012349">
    <property type="entry name" value="Split_barrel_FMN-bd"/>
</dbReference>
<feature type="region of interest" description="Disordered" evidence="2">
    <location>
        <begin position="596"/>
        <end position="728"/>
    </location>
</feature>